<feature type="region of interest" description="Disordered" evidence="1">
    <location>
        <begin position="64"/>
        <end position="151"/>
    </location>
</feature>
<keyword evidence="3" id="KW-1185">Reference proteome</keyword>
<name>A0A2T2P0Y2_CORCC</name>
<dbReference type="Proteomes" id="UP000240883">
    <property type="component" value="Unassembled WGS sequence"/>
</dbReference>
<gene>
    <name evidence="2" type="ORF">BS50DRAFT_280324</name>
</gene>
<feature type="compositionally biased region" description="Polar residues" evidence="1">
    <location>
        <begin position="123"/>
        <end position="135"/>
    </location>
</feature>
<proteinExistence type="predicted"/>
<sequence length="151" mass="17016">MECSLQIPSLTRFPTKTFVADAPCPRLSTNNPATTLKVHWPRPHPQGLITTAIPQASLDIHIPTPRRRQTIPATEQDSKPIPFRTSRWQISRPSPPHRRQMQFKTPSPHTKHRTVPYGEKSCKSTTQFIIPSKLQTPLPPSPVPSSLKVHS</sequence>
<dbReference type="AlphaFoldDB" id="A0A2T2P0Y2"/>
<evidence type="ECO:0000313" key="2">
    <source>
        <dbReference type="EMBL" id="PSN71334.1"/>
    </source>
</evidence>
<reference evidence="2 3" key="1">
    <citation type="journal article" date="2018" name="Front. Microbiol.">
        <title>Genome-Wide Analysis of Corynespora cassiicola Leaf Fall Disease Putative Effectors.</title>
        <authorList>
            <person name="Lopez D."/>
            <person name="Ribeiro S."/>
            <person name="Label P."/>
            <person name="Fumanal B."/>
            <person name="Venisse J.S."/>
            <person name="Kohler A."/>
            <person name="de Oliveira R.R."/>
            <person name="Labutti K."/>
            <person name="Lipzen A."/>
            <person name="Lail K."/>
            <person name="Bauer D."/>
            <person name="Ohm R.A."/>
            <person name="Barry K.W."/>
            <person name="Spatafora J."/>
            <person name="Grigoriev I.V."/>
            <person name="Martin F.M."/>
            <person name="Pujade-Renaud V."/>
        </authorList>
    </citation>
    <scope>NUCLEOTIDE SEQUENCE [LARGE SCALE GENOMIC DNA]</scope>
    <source>
        <strain evidence="2 3">Philippines</strain>
    </source>
</reference>
<dbReference type="EMBL" id="KZ678131">
    <property type="protein sequence ID" value="PSN71334.1"/>
    <property type="molecule type" value="Genomic_DNA"/>
</dbReference>
<accession>A0A2T2P0Y2</accession>
<protein>
    <submittedName>
        <fullName evidence="2">Uncharacterized protein</fullName>
    </submittedName>
</protein>
<evidence type="ECO:0000313" key="3">
    <source>
        <dbReference type="Proteomes" id="UP000240883"/>
    </source>
</evidence>
<evidence type="ECO:0000256" key="1">
    <source>
        <dbReference type="SAM" id="MobiDB-lite"/>
    </source>
</evidence>
<organism evidence="2 3">
    <name type="scientific">Corynespora cassiicola Philippines</name>
    <dbReference type="NCBI Taxonomy" id="1448308"/>
    <lineage>
        <taxon>Eukaryota</taxon>
        <taxon>Fungi</taxon>
        <taxon>Dikarya</taxon>
        <taxon>Ascomycota</taxon>
        <taxon>Pezizomycotina</taxon>
        <taxon>Dothideomycetes</taxon>
        <taxon>Pleosporomycetidae</taxon>
        <taxon>Pleosporales</taxon>
        <taxon>Corynesporascaceae</taxon>
        <taxon>Corynespora</taxon>
    </lineage>
</organism>